<reference evidence="2 3" key="1">
    <citation type="journal article" date="2016" name="Nat. Commun.">
        <title>Thousands of microbial genomes shed light on interconnected biogeochemical processes in an aquifer system.</title>
        <authorList>
            <person name="Anantharaman K."/>
            <person name="Brown C.T."/>
            <person name="Hug L.A."/>
            <person name="Sharon I."/>
            <person name="Castelle C.J."/>
            <person name="Probst A.J."/>
            <person name="Thomas B.C."/>
            <person name="Singh A."/>
            <person name="Wilkins M.J."/>
            <person name="Karaoz U."/>
            <person name="Brodie E.L."/>
            <person name="Williams K.H."/>
            <person name="Hubbard S.S."/>
            <person name="Banfield J.F."/>
        </authorList>
    </citation>
    <scope>NUCLEOTIDE SEQUENCE [LARGE SCALE GENOMIC DNA]</scope>
</reference>
<dbReference type="STRING" id="1817825.A2720_00395"/>
<accession>A0A1F5NTB2</accession>
<keyword evidence="1" id="KW-1133">Transmembrane helix</keyword>
<dbReference type="EMBL" id="MFEL01000014">
    <property type="protein sequence ID" value="OGE80909.1"/>
    <property type="molecule type" value="Genomic_DNA"/>
</dbReference>
<evidence type="ECO:0000313" key="3">
    <source>
        <dbReference type="Proteomes" id="UP000178892"/>
    </source>
</evidence>
<evidence type="ECO:0008006" key="4">
    <source>
        <dbReference type="Google" id="ProtNLM"/>
    </source>
</evidence>
<proteinExistence type="predicted"/>
<keyword evidence="1" id="KW-0472">Membrane</keyword>
<organism evidence="2 3">
    <name type="scientific">Candidatus Doudnabacteria bacterium RIFCSPHIGHO2_01_FULL_46_24</name>
    <dbReference type="NCBI Taxonomy" id="1817825"/>
    <lineage>
        <taxon>Bacteria</taxon>
        <taxon>Candidatus Doudnaibacteriota</taxon>
    </lineage>
</organism>
<gene>
    <name evidence="2" type="ORF">A2720_00395</name>
</gene>
<dbReference type="AlphaFoldDB" id="A0A1F5NTB2"/>
<feature type="transmembrane region" description="Helical" evidence="1">
    <location>
        <begin position="32"/>
        <end position="52"/>
    </location>
</feature>
<dbReference type="Proteomes" id="UP000178892">
    <property type="component" value="Unassembled WGS sequence"/>
</dbReference>
<protein>
    <recommendedName>
        <fullName evidence="4">DUF11 domain-containing protein</fullName>
    </recommendedName>
</protein>
<evidence type="ECO:0000256" key="1">
    <source>
        <dbReference type="SAM" id="Phobius"/>
    </source>
</evidence>
<comment type="caution">
    <text evidence="2">The sequence shown here is derived from an EMBL/GenBank/DDBJ whole genome shotgun (WGS) entry which is preliminary data.</text>
</comment>
<name>A0A1F5NTB2_9BACT</name>
<sequence>MTDILDPNEKQELEELANHHFGFTGFLKRNKIAVAIACLLVVALSSVALIILREKPGENVVSNNVLLSIKGPGQLSGGNEAEYRIIYRNGENADLVDVSLELYFPSGLKFKSSQPAALSSAGMRYNLPLLKSGENAEVMIKVQLSGATAEEKIIAAKLTYKLANFNSQFEVRNDYKTLILAPSVTLEINGPIEVISGQDTSFSVVFQNVSGHEFENLTLKLTYPESFSTQSKDYWLVPRLGVNERLQVDVSGAFIGEISSQQSVVAELGQLIGGNPSPLLTASGSFKLTKAQLALNVTSDPDDFIKLGDNIQINLKYENLGVVDATNVQINLSLESIILDLSKINVYNAIVSGNTVSWKSATLQNLSTLSPNQKGEITLSVPIKTTLATNLKNQSVRIIGTIKSDQMPKIVRSEELALKLASEMDVLISGEYVAGALPMKVGQQTTFALTFLLTNLSNDLESVEVVSSLPLPQGSWNGVVIPESEKENLLYDSNSGKIRWRIGSLPAFSGKYSPARKATFQLTVVPTDADRNRVVRLLSDIQASGTDAFTNQNVSAEAINEVTTATLGDYEIDQKGASVQ</sequence>
<keyword evidence="1" id="KW-0812">Transmembrane</keyword>
<evidence type="ECO:0000313" key="2">
    <source>
        <dbReference type="EMBL" id="OGE80909.1"/>
    </source>
</evidence>